<evidence type="ECO:0000256" key="2">
    <source>
        <dbReference type="SAM" id="SignalP"/>
    </source>
</evidence>
<keyword evidence="1" id="KW-0812">Transmembrane</keyword>
<accession>A0A0P8AM75</accession>
<evidence type="ECO:0000313" key="3">
    <source>
        <dbReference type="EMBL" id="KPQ20017.1"/>
    </source>
</evidence>
<dbReference type="InterPro" id="IPR054261">
    <property type="entry name" value="DUF6992"/>
</dbReference>
<name>A0A0P8AM75_9BACT</name>
<feature type="transmembrane region" description="Helical" evidence="1">
    <location>
        <begin position="75"/>
        <end position="92"/>
    </location>
</feature>
<feature type="transmembrane region" description="Helical" evidence="1">
    <location>
        <begin position="43"/>
        <end position="63"/>
    </location>
</feature>
<keyword evidence="2" id="KW-0732">Signal</keyword>
<proteinExistence type="predicted"/>
<comment type="caution">
    <text evidence="3">The sequence shown here is derived from an EMBL/GenBank/DDBJ whole genome shotgun (WGS) entry which is preliminary data.</text>
</comment>
<reference evidence="3 4" key="1">
    <citation type="submission" date="2015-09" db="EMBL/GenBank/DDBJ databases">
        <title>Identification and resolution of microdiversity through metagenomic sequencing of parallel consortia.</title>
        <authorList>
            <person name="Nelson W.C."/>
            <person name="Romine M.F."/>
            <person name="Lindemann S.R."/>
        </authorList>
    </citation>
    <scope>NUCLEOTIDE SEQUENCE [LARGE SCALE GENOMIC DNA]</scope>
    <source>
        <strain evidence="3">HL-49</strain>
    </source>
</reference>
<protein>
    <submittedName>
        <fullName evidence="3">Uncharacterized protein</fullName>
    </submittedName>
</protein>
<feature type="signal peptide" evidence="2">
    <location>
        <begin position="1"/>
        <end position="24"/>
    </location>
</feature>
<keyword evidence="1" id="KW-0472">Membrane</keyword>
<dbReference type="Proteomes" id="UP000050421">
    <property type="component" value="Unassembled WGS sequence"/>
</dbReference>
<organism evidence="3 4">
    <name type="scientific">Algoriphagus marincola HL-49</name>
    <dbReference type="NCBI Taxonomy" id="1305737"/>
    <lineage>
        <taxon>Bacteria</taxon>
        <taxon>Pseudomonadati</taxon>
        <taxon>Bacteroidota</taxon>
        <taxon>Cytophagia</taxon>
        <taxon>Cytophagales</taxon>
        <taxon>Cyclobacteriaceae</taxon>
        <taxon>Algoriphagus</taxon>
    </lineage>
</organism>
<dbReference type="PATRIC" id="fig|1305737.6.peg.652"/>
<dbReference type="eggNOG" id="ENOG5032RZA">
    <property type="taxonomic scope" value="Bacteria"/>
</dbReference>
<dbReference type="EMBL" id="LJXT01000003">
    <property type="protein sequence ID" value="KPQ20017.1"/>
    <property type="molecule type" value="Genomic_DNA"/>
</dbReference>
<sequence>MQSKTAFFLLIFFAACFFANELMAQHQELDLFNTTRTDYNRKGMVILGSWAVGNMLWGGIAASQTTGSDKAFHQMNLYWNSVNLIIAGFGYWQASKSPEAMSLWETIEAQQGIEKVLLVNAALDLGYMAGGLYLKERGLRKSNERLQGFGKSIILQGAFLLTFDAIMYGFHSHHAQALPEFVNQLSLGPTGFSLRIPLQ</sequence>
<dbReference type="STRING" id="1305737.GCA_000526355_01309"/>
<dbReference type="Pfam" id="PF22503">
    <property type="entry name" value="DUF6992"/>
    <property type="match status" value="1"/>
</dbReference>
<evidence type="ECO:0000256" key="1">
    <source>
        <dbReference type="SAM" id="Phobius"/>
    </source>
</evidence>
<gene>
    <name evidence="3" type="ORF">HLUCCX10_00960</name>
</gene>
<dbReference type="AlphaFoldDB" id="A0A0P8AM75"/>
<keyword evidence="1" id="KW-1133">Transmembrane helix</keyword>
<feature type="chain" id="PRO_5006148009" evidence="2">
    <location>
        <begin position="25"/>
        <end position="199"/>
    </location>
</feature>
<dbReference type="OrthoDB" id="1122568at2"/>
<dbReference type="PROSITE" id="PS51257">
    <property type="entry name" value="PROKAR_LIPOPROTEIN"/>
    <property type="match status" value="1"/>
</dbReference>
<evidence type="ECO:0000313" key="4">
    <source>
        <dbReference type="Proteomes" id="UP000050421"/>
    </source>
</evidence>